<feature type="chain" id="PRO_5004830606" description="RxLR effector protein" evidence="1">
    <location>
        <begin position="24"/>
        <end position="145"/>
    </location>
</feature>
<dbReference type="EMBL" id="ANIY01004108">
    <property type="protein sequence ID" value="ETP31439.1"/>
    <property type="molecule type" value="Genomic_DNA"/>
</dbReference>
<dbReference type="AlphaFoldDB" id="W2YB60"/>
<accession>W2YB60</accession>
<feature type="signal peptide" evidence="1">
    <location>
        <begin position="1"/>
        <end position="23"/>
    </location>
</feature>
<dbReference type="OrthoDB" id="10377776at2759"/>
<gene>
    <name evidence="2" type="ORF">F442_19698</name>
</gene>
<evidence type="ECO:0000256" key="1">
    <source>
        <dbReference type="SAM" id="SignalP"/>
    </source>
</evidence>
<proteinExistence type="predicted"/>
<comment type="caution">
    <text evidence="2">The sequence shown here is derived from an EMBL/GenBank/DDBJ whole genome shotgun (WGS) entry which is preliminary data.</text>
</comment>
<dbReference type="Proteomes" id="UP000018948">
    <property type="component" value="Unassembled WGS sequence"/>
</dbReference>
<sequence length="145" mass="15669">MGLIKIALPIIAASFALMASTDAVSTSVLETPTSLNNRLRRSLEAVNDMGEEERGFTLKDTTALAPLANAVNSKKAAALARIEKAKIAMINQQLPSVPFSKFTPYFLAGKRTSEIAEALKASGKSKNAIKKEYRAWLKTVLNAME</sequence>
<evidence type="ECO:0000313" key="2">
    <source>
        <dbReference type="EMBL" id="ETP31439.1"/>
    </source>
</evidence>
<evidence type="ECO:0000313" key="3">
    <source>
        <dbReference type="Proteomes" id="UP000018948"/>
    </source>
</evidence>
<reference evidence="2 3" key="1">
    <citation type="submission" date="2013-11" db="EMBL/GenBank/DDBJ databases">
        <title>The Genome Sequence of Phytophthora parasitica P10297.</title>
        <authorList>
            <consortium name="The Broad Institute Genomics Platform"/>
            <person name="Russ C."/>
            <person name="Tyler B."/>
            <person name="Panabieres F."/>
            <person name="Shan W."/>
            <person name="Tripathy S."/>
            <person name="Grunwald N."/>
            <person name="Machado M."/>
            <person name="Johnson C.S."/>
            <person name="Walker B."/>
            <person name="Young S.K."/>
            <person name="Zeng Q."/>
            <person name="Gargeya S."/>
            <person name="Fitzgerald M."/>
            <person name="Haas B."/>
            <person name="Abouelleil A."/>
            <person name="Allen A.W."/>
            <person name="Alvarado L."/>
            <person name="Arachchi H.M."/>
            <person name="Berlin A.M."/>
            <person name="Chapman S.B."/>
            <person name="Gainer-Dewar J."/>
            <person name="Goldberg J."/>
            <person name="Griggs A."/>
            <person name="Gujja S."/>
            <person name="Hansen M."/>
            <person name="Howarth C."/>
            <person name="Imamovic A."/>
            <person name="Ireland A."/>
            <person name="Larimer J."/>
            <person name="McCowan C."/>
            <person name="Murphy C."/>
            <person name="Pearson M."/>
            <person name="Poon T.W."/>
            <person name="Priest M."/>
            <person name="Roberts A."/>
            <person name="Saif S."/>
            <person name="Shea T."/>
            <person name="Sisk P."/>
            <person name="Sykes S."/>
            <person name="Wortman J."/>
            <person name="Nusbaum C."/>
            <person name="Birren B."/>
        </authorList>
    </citation>
    <scope>NUCLEOTIDE SEQUENCE [LARGE SCALE GENOMIC DNA]</scope>
    <source>
        <strain evidence="2 3">P10297</strain>
    </source>
</reference>
<evidence type="ECO:0008006" key="4">
    <source>
        <dbReference type="Google" id="ProtNLM"/>
    </source>
</evidence>
<name>W2YB60_PHYNI</name>
<protein>
    <recommendedName>
        <fullName evidence="4">RxLR effector protein</fullName>
    </recommendedName>
</protein>
<keyword evidence="1" id="KW-0732">Signal</keyword>
<organism evidence="2 3">
    <name type="scientific">Phytophthora nicotianae P10297</name>
    <dbReference type="NCBI Taxonomy" id="1317064"/>
    <lineage>
        <taxon>Eukaryota</taxon>
        <taxon>Sar</taxon>
        <taxon>Stramenopiles</taxon>
        <taxon>Oomycota</taxon>
        <taxon>Peronosporomycetes</taxon>
        <taxon>Peronosporales</taxon>
        <taxon>Peronosporaceae</taxon>
        <taxon>Phytophthora</taxon>
    </lineage>
</organism>